<dbReference type="GO" id="GO:0031267">
    <property type="term" value="F:small GTPase binding"/>
    <property type="evidence" value="ECO:0007669"/>
    <property type="project" value="InterPro"/>
</dbReference>
<organism evidence="5 6">
    <name type="scientific">Liparis tanakae</name>
    <name type="common">Tanaka's snailfish</name>
    <dbReference type="NCBI Taxonomy" id="230148"/>
    <lineage>
        <taxon>Eukaryota</taxon>
        <taxon>Metazoa</taxon>
        <taxon>Chordata</taxon>
        <taxon>Craniata</taxon>
        <taxon>Vertebrata</taxon>
        <taxon>Euteleostomi</taxon>
        <taxon>Actinopterygii</taxon>
        <taxon>Neopterygii</taxon>
        <taxon>Teleostei</taxon>
        <taxon>Neoteleostei</taxon>
        <taxon>Acanthomorphata</taxon>
        <taxon>Eupercaria</taxon>
        <taxon>Perciformes</taxon>
        <taxon>Cottioidei</taxon>
        <taxon>Cottales</taxon>
        <taxon>Liparidae</taxon>
        <taxon>Liparis</taxon>
    </lineage>
</organism>
<dbReference type="GO" id="GO:0045055">
    <property type="term" value="P:regulated exocytosis"/>
    <property type="evidence" value="ECO:0007669"/>
    <property type="project" value="TreeGrafter"/>
</dbReference>
<evidence type="ECO:0000256" key="1">
    <source>
        <dbReference type="ARBA" id="ARBA00004172"/>
    </source>
</evidence>
<proteinExistence type="predicted"/>
<keyword evidence="6" id="KW-1185">Reference proteome</keyword>
<dbReference type="OrthoDB" id="8956628at2759"/>
<sequence>MMSLIDLDDDQRWVPTHVNITVLRARGLRTKGKHGSRYLYTIIQVAKEKFTTALVEKAAVPEWNEECCFELLPGILEDGGRGDYPPGSGDLVFTVMHRVLIGLDVFLGQTIIPLDRIFQEGTCPRDEWFKMNSKAGRKEKERGELQVTVQFTRNNMTASMFDLTVKDKPRSAFGKLKDRVTGRKRGDMESSSAIVPGRFAALSGSQPFGEMAGGGSEEPQEVEIAEEKRSKMKDFFKGRLRKSSDTTSCSSLASEGMLTSQHSSKILTHKRASSDGASKITTAFPRSNLAVESLKGQTMTQSKSSLCINGSHVYDSEPSTPKSSGGAHQSKLVLLEKCSPLSRSLQNLTKDRGSSAEGRRWSFDKTKKEEKEEEKEAQPSSPPIQRGGRPGQAEMPVVSSAAVSPDKGRKLRKNLFSAGRSDSLPAKSDPSQAGWTSEGRLRGWFGSGESQNKPR</sequence>
<dbReference type="FunFam" id="2.60.40.150:FF:000070">
    <property type="entry name" value="rab11 family-interacting protein 2 isoform X1"/>
    <property type="match status" value="1"/>
</dbReference>
<dbReference type="GO" id="GO:0045335">
    <property type="term" value="C:phagocytic vesicle"/>
    <property type="evidence" value="ECO:0007669"/>
    <property type="project" value="TreeGrafter"/>
</dbReference>
<dbReference type="AlphaFoldDB" id="A0A4Z2I782"/>
<gene>
    <name evidence="5" type="primary">Rab11fip5</name>
    <name evidence="5" type="ORF">EYF80_016703</name>
</gene>
<dbReference type="GO" id="GO:0005769">
    <property type="term" value="C:early endosome"/>
    <property type="evidence" value="ECO:0007669"/>
    <property type="project" value="TreeGrafter"/>
</dbReference>
<dbReference type="GO" id="GO:0005739">
    <property type="term" value="C:mitochondrion"/>
    <property type="evidence" value="ECO:0007669"/>
    <property type="project" value="TreeGrafter"/>
</dbReference>
<evidence type="ECO:0000313" key="5">
    <source>
        <dbReference type="EMBL" id="TNN73033.1"/>
    </source>
</evidence>
<protein>
    <submittedName>
        <fullName evidence="5">Rab11 family-interacting protein 5</fullName>
    </submittedName>
</protein>
<feature type="region of interest" description="Disordered" evidence="3">
    <location>
        <begin position="244"/>
        <end position="279"/>
    </location>
</feature>
<dbReference type="Proteomes" id="UP000314294">
    <property type="component" value="Unassembled WGS sequence"/>
</dbReference>
<dbReference type="InterPro" id="IPR037789">
    <property type="entry name" value="FIP_classI"/>
</dbReference>
<evidence type="ECO:0000259" key="4">
    <source>
        <dbReference type="PROSITE" id="PS50004"/>
    </source>
</evidence>
<dbReference type="GO" id="GO:0055037">
    <property type="term" value="C:recycling endosome"/>
    <property type="evidence" value="ECO:0007669"/>
    <property type="project" value="UniProtKB-SubCell"/>
</dbReference>
<feature type="compositionally biased region" description="Low complexity" evidence="3">
    <location>
        <begin position="245"/>
        <end position="254"/>
    </location>
</feature>
<feature type="compositionally biased region" description="Polar residues" evidence="3">
    <location>
        <begin position="257"/>
        <end position="266"/>
    </location>
</feature>
<dbReference type="Gene3D" id="2.60.40.150">
    <property type="entry name" value="C2 domain"/>
    <property type="match status" value="1"/>
</dbReference>
<dbReference type="InterPro" id="IPR000008">
    <property type="entry name" value="C2_dom"/>
</dbReference>
<feature type="region of interest" description="Disordered" evidence="3">
    <location>
        <begin position="309"/>
        <end position="331"/>
    </location>
</feature>
<feature type="compositionally biased region" description="Basic and acidic residues" evidence="3">
    <location>
        <begin position="349"/>
        <end position="377"/>
    </location>
</feature>
<dbReference type="EMBL" id="SRLO01000129">
    <property type="protein sequence ID" value="TNN73033.1"/>
    <property type="molecule type" value="Genomic_DNA"/>
</dbReference>
<reference evidence="5 6" key="1">
    <citation type="submission" date="2019-03" db="EMBL/GenBank/DDBJ databases">
        <title>First draft genome of Liparis tanakae, snailfish: a comprehensive survey of snailfish specific genes.</title>
        <authorList>
            <person name="Kim W."/>
            <person name="Song I."/>
            <person name="Jeong J.-H."/>
            <person name="Kim D."/>
            <person name="Kim S."/>
            <person name="Ryu S."/>
            <person name="Song J.Y."/>
            <person name="Lee S.K."/>
        </authorList>
    </citation>
    <scope>NUCLEOTIDE SEQUENCE [LARGE SCALE GENOMIC DNA]</scope>
    <source>
        <tissue evidence="5">Muscle</tissue>
    </source>
</reference>
<dbReference type="SUPFAM" id="SSF49562">
    <property type="entry name" value="C2 domain (Calcium/lipid-binding domain, CaLB)"/>
    <property type="match status" value="1"/>
</dbReference>
<dbReference type="PANTHER" id="PTHR15746:SF24">
    <property type="entry name" value="RAB11 FAMILY-INTERACTING PROTEIN 5"/>
    <property type="match status" value="1"/>
</dbReference>
<evidence type="ECO:0000256" key="2">
    <source>
        <dbReference type="ARBA" id="ARBA00022753"/>
    </source>
</evidence>
<dbReference type="Pfam" id="PF00168">
    <property type="entry name" value="C2"/>
    <property type="match status" value="1"/>
</dbReference>
<dbReference type="PANTHER" id="PTHR15746">
    <property type="entry name" value="RAB11-RELATED"/>
    <property type="match status" value="1"/>
</dbReference>
<feature type="region of interest" description="Disordered" evidence="3">
    <location>
        <begin position="344"/>
        <end position="455"/>
    </location>
</feature>
<dbReference type="PROSITE" id="PS50004">
    <property type="entry name" value="C2"/>
    <property type="match status" value="1"/>
</dbReference>
<name>A0A4Z2I782_9TELE</name>
<evidence type="ECO:0000256" key="3">
    <source>
        <dbReference type="SAM" id="MobiDB-lite"/>
    </source>
</evidence>
<dbReference type="InterPro" id="IPR035892">
    <property type="entry name" value="C2_domain_sf"/>
</dbReference>
<comment type="subcellular location">
    <subcellularLocation>
        <location evidence="1">Recycling endosome</location>
    </subcellularLocation>
</comment>
<feature type="domain" description="C2" evidence="4">
    <location>
        <begin position="1"/>
        <end position="129"/>
    </location>
</feature>
<keyword evidence="2" id="KW-0967">Endosome</keyword>
<accession>A0A4Z2I782</accession>
<comment type="caution">
    <text evidence="5">The sequence shown here is derived from an EMBL/GenBank/DDBJ whole genome shotgun (WGS) entry which is preliminary data.</text>
</comment>
<dbReference type="SMART" id="SM00239">
    <property type="entry name" value="C2"/>
    <property type="match status" value="1"/>
</dbReference>
<dbReference type="GO" id="GO:0030141">
    <property type="term" value="C:secretory granule"/>
    <property type="evidence" value="ECO:0007669"/>
    <property type="project" value="TreeGrafter"/>
</dbReference>
<feature type="compositionally biased region" description="Polar residues" evidence="3">
    <location>
        <begin position="317"/>
        <end position="327"/>
    </location>
</feature>
<evidence type="ECO:0000313" key="6">
    <source>
        <dbReference type="Proteomes" id="UP000314294"/>
    </source>
</evidence>